<dbReference type="PANTHER" id="PTHR30221">
    <property type="entry name" value="SMALL-CONDUCTANCE MECHANOSENSITIVE CHANNEL"/>
    <property type="match status" value="1"/>
</dbReference>
<sequence length="247" mass="25339">MTFDTLLAADGPLVRTLVPIIVCVVAAFVLAWLLRVLGGRLLDDRAEVNSLAKATLVGVSAVGFLLGLGRLVDPVATDTGLQAAMSGMIGALPGLTISFILVIVALLVAAVLRATVTRVVATVRPAMARVAGAVVYWAIVVLVSLIAAEQAGMDVGVLRQLLIITFSGLVVAAALGLGLGLRPLLGSVIAGRHVDNMLEVGSIVTFGDVTGEVVGVGHVSVSLRTPDGQVVDIPHERFLDQPTASSS</sequence>
<dbReference type="RefSeq" id="WP_114591638.1">
    <property type="nucleotide sequence ID" value="NZ_CP031165.1"/>
</dbReference>
<dbReference type="InterPro" id="IPR006685">
    <property type="entry name" value="MscS_channel_2nd"/>
</dbReference>
<dbReference type="EMBL" id="CP031165">
    <property type="protein sequence ID" value="AXV07085.1"/>
    <property type="molecule type" value="Genomic_DNA"/>
</dbReference>
<feature type="domain" description="Mechanosensitive ion channel MscS" evidence="6">
    <location>
        <begin position="194"/>
        <end position="241"/>
    </location>
</feature>
<dbReference type="AlphaFoldDB" id="A0A346XXY8"/>
<evidence type="ECO:0000259" key="6">
    <source>
        <dbReference type="Pfam" id="PF00924"/>
    </source>
</evidence>
<comment type="subcellular location">
    <subcellularLocation>
        <location evidence="1">Membrane</location>
    </subcellularLocation>
</comment>
<organism evidence="7 8">
    <name type="scientific">Euzebya pacifica</name>
    <dbReference type="NCBI Taxonomy" id="1608957"/>
    <lineage>
        <taxon>Bacteria</taxon>
        <taxon>Bacillati</taxon>
        <taxon>Actinomycetota</taxon>
        <taxon>Nitriliruptoria</taxon>
        <taxon>Euzebyales</taxon>
    </lineage>
</organism>
<dbReference type="InterPro" id="IPR010920">
    <property type="entry name" value="LSM_dom_sf"/>
</dbReference>
<gene>
    <name evidence="7" type="ORF">DVS28_a2404</name>
</gene>
<feature type="transmembrane region" description="Helical" evidence="5">
    <location>
        <begin position="12"/>
        <end position="34"/>
    </location>
</feature>
<keyword evidence="2 5" id="KW-0812">Transmembrane</keyword>
<evidence type="ECO:0000256" key="4">
    <source>
        <dbReference type="ARBA" id="ARBA00023136"/>
    </source>
</evidence>
<dbReference type="GO" id="GO:0016020">
    <property type="term" value="C:membrane"/>
    <property type="evidence" value="ECO:0007669"/>
    <property type="project" value="UniProtKB-SubCell"/>
</dbReference>
<dbReference type="InterPro" id="IPR045275">
    <property type="entry name" value="MscS_archaea/bacteria_type"/>
</dbReference>
<feature type="transmembrane region" description="Helical" evidence="5">
    <location>
        <begin position="54"/>
        <end position="72"/>
    </location>
</feature>
<feature type="transmembrane region" description="Helical" evidence="5">
    <location>
        <begin position="126"/>
        <end position="148"/>
    </location>
</feature>
<dbReference type="KEGG" id="euz:DVS28_a2404"/>
<dbReference type="PANTHER" id="PTHR30221:SF1">
    <property type="entry name" value="SMALL-CONDUCTANCE MECHANOSENSITIVE CHANNEL"/>
    <property type="match status" value="1"/>
</dbReference>
<protein>
    <submittedName>
        <fullName evidence="7">CmpX</fullName>
    </submittedName>
</protein>
<evidence type="ECO:0000313" key="8">
    <source>
        <dbReference type="Proteomes" id="UP000264006"/>
    </source>
</evidence>
<feature type="transmembrane region" description="Helical" evidence="5">
    <location>
        <begin position="92"/>
        <end position="114"/>
    </location>
</feature>
<accession>A0A346XXY8</accession>
<keyword evidence="4 5" id="KW-0472">Membrane</keyword>
<keyword evidence="8" id="KW-1185">Reference proteome</keyword>
<reference evidence="7 8" key="1">
    <citation type="submission" date="2018-09" db="EMBL/GenBank/DDBJ databases">
        <title>Complete genome sequence of Euzebya sp. DY32-46 isolated from seawater of Pacific Ocean.</title>
        <authorList>
            <person name="Xu L."/>
            <person name="Wu Y.-H."/>
            <person name="Xu X.-W."/>
        </authorList>
    </citation>
    <scope>NUCLEOTIDE SEQUENCE [LARGE SCALE GENOMIC DNA]</scope>
    <source>
        <strain evidence="7 8">DY32-46</strain>
    </source>
</reference>
<proteinExistence type="predicted"/>
<name>A0A346XXY8_9ACTN</name>
<dbReference type="Gene3D" id="2.30.30.60">
    <property type="match status" value="1"/>
</dbReference>
<dbReference type="InterPro" id="IPR023408">
    <property type="entry name" value="MscS_beta-dom_sf"/>
</dbReference>
<evidence type="ECO:0000313" key="7">
    <source>
        <dbReference type="EMBL" id="AXV07085.1"/>
    </source>
</evidence>
<dbReference type="SUPFAM" id="SSF50182">
    <property type="entry name" value="Sm-like ribonucleoproteins"/>
    <property type="match status" value="1"/>
</dbReference>
<evidence type="ECO:0000256" key="2">
    <source>
        <dbReference type="ARBA" id="ARBA00022692"/>
    </source>
</evidence>
<evidence type="ECO:0000256" key="1">
    <source>
        <dbReference type="ARBA" id="ARBA00004370"/>
    </source>
</evidence>
<evidence type="ECO:0000256" key="5">
    <source>
        <dbReference type="SAM" id="Phobius"/>
    </source>
</evidence>
<keyword evidence="3 5" id="KW-1133">Transmembrane helix</keyword>
<evidence type="ECO:0000256" key="3">
    <source>
        <dbReference type="ARBA" id="ARBA00022989"/>
    </source>
</evidence>
<dbReference type="Proteomes" id="UP000264006">
    <property type="component" value="Chromosome"/>
</dbReference>
<dbReference type="GO" id="GO:0008381">
    <property type="term" value="F:mechanosensitive monoatomic ion channel activity"/>
    <property type="evidence" value="ECO:0007669"/>
    <property type="project" value="InterPro"/>
</dbReference>
<dbReference type="Pfam" id="PF00924">
    <property type="entry name" value="MS_channel_2nd"/>
    <property type="match status" value="1"/>
</dbReference>
<dbReference type="OrthoDB" id="5243133at2"/>
<feature type="transmembrane region" description="Helical" evidence="5">
    <location>
        <begin position="160"/>
        <end position="181"/>
    </location>
</feature>